<evidence type="ECO:0000313" key="2">
    <source>
        <dbReference type="EMBL" id="KAJ5377349.1"/>
    </source>
</evidence>
<comment type="caution">
    <text evidence="2">The sequence shown here is derived from an EMBL/GenBank/DDBJ whole genome shotgun (WGS) entry which is preliminary data.</text>
</comment>
<dbReference type="Pfam" id="PF14214">
    <property type="entry name" value="Helitron_like_N"/>
    <property type="match status" value="1"/>
</dbReference>
<sequence length="110" mass="12882">MCRQAGFFVRPQPGQAKEALHGAFQARTQEPITDFFGSVHGTRPYWFGHRRELQAMVQLLGAAHIFVTHSAADLHWDDLMRHLPRYQEWLKSITYKQIRIAMENLRDNPH</sequence>
<feature type="domain" description="Helitron helicase-like" evidence="1">
    <location>
        <begin position="30"/>
        <end position="109"/>
    </location>
</feature>
<dbReference type="OrthoDB" id="4368520at2759"/>
<accession>A0A9W9VE25</accession>
<name>A0A9W9VE25_9EURO</name>
<evidence type="ECO:0000259" key="1">
    <source>
        <dbReference type="Pfam" id="PF14214"/>
    </source>
</evidence>
<keyword evidence="3" id="KW-1185">Reference proteome</keyword>
<gene>
    <name evidence="2" type="ORF">N7496_004758</name>
</gene>
<protein>
    <recommendedName>
        <fullName evidence="1">Helitron helicase-like domain-containing protein</fullName>
    </recommendedName>
</protein>
<dbReference type="InterPro" id="IPR025476">
    <property type="entry name" value="Helitron_helicase-like"/>
</dbReference>
<evidence type="ECO:0000313" key="3">
    <source>
        <dbReference type="Proteomes" id="UP001147782"/>
    </source>
</evidence>
<dbReference type="AlphaFoldDB" id="A0A9W9VE25"/>
<proteinExistence type="predicted"/>
<organism evidence="2 3">
    <name type="scientific">Penicillium cataractarum</name>
    <dbReference type="NCBI Taxonomy" id="2100454"/>
    <lineage>
        <taxon>Eukaryota</taxon>
        <taxon>Fungi</taxon>
        <taxon>Dikarya</taxon>
        <taxon>Ascomycota</taxon>
        <taxon>Pezizomycotina</taxon>
        <taxon>Eurotiomycetes</taxon>
        <taxon>Eurotiomycetidae</taxon>
        <taxon>Eurotiales</taxon>
        <taxon>Aspergillaceae</taxon>
        <taxon>Penicillium</taxon>
    </lineage>
</organism>
<dbReference type="GeneID" id="81436866"/>
<dbReference type="EMBL" id="JAPZBS010000004">
    <property type="protein sequence ID" value="KAJ5377349.1"/>
    <property type="molecule type" value="Genomic_DNA"/>
</dbReference>
<dbReference type="RefSeq" id="XP_056556212.1">
    <property type="nucleotide sequence ID" value="XM_056697687.1"/>
</dbReference>
<reference evidence="2" key="1">
    <citation type="submission" date="2022-11" db="EMBL/GenBank/DDBJ databases">
        <authorList>
            <person name="Petersen C."/>
        </authorList>
    </citation>
    <scope>NUCLEOTIDE SEQUENCE</scope>
    <source>
        <strain evidence="2">IBT 29864</strain>
    </source>
</reference>
<dbReference type="Proteomes" id="UP001147782">
    <property type="component" value="Unassembled WGS sequence"/>
</dbReference>
<reference evidence="2" key="2">
    <citation type="journal article" date="2023" name="IMA Fungus">
        <title>Comparative genomic study of the Penicillium genus elucidates a diverse pangenome and 15 lateral gene transfer events.</title>
        <authorList>
            <person name="Petersen C."/>
            <person name="Sorensen T."/>
            <person name="Nielsen M.R."/>
            <person name="Sondergaard T.E."/>
            <person name="Sorensen J.L."/>
            <person name="Fitzpatrick D.A."/>
            <person name="Frisvad J.C."/>
            <person name="Nielsen K.L."/>
        </authorList>
    </citation>
    <scope>NUCLEOTIDE SEQUENCE</scope>
    <source>
        <strain evidence="2">IBT 29864</strain>
    </source>
</reference>